<organism evidence="1 2">
    <name type="scientific">Actinocorallia libanotica</name>
    <dbReference type="NCBI Taxonomy" id="46162"/>
    <lineage>
        <taxon>Bacteria</taxon>
        <taxon>Bacillati</taxon>
        <taxon>Actinomycetota</taxon>
        <taxon>Actinomycetes</taxon>
        <taxon>Streptosporangiales</taxon>
        <taxon>Thermomonosporaceae</taxon>
        <taxon>Actinocorallia</taxon>
    </lineage>
</organism>
<dbReference type="InterPro" id="IPR036188">
    <property type="entry name" value="FAD/NAD-bd_sf"/>
</dbReference>
<sequence>MAIVGAGFGGIGLSILLKRLGISHVLLDKGPGIGGTWRDNTYPGAACDVPSPLYSFSFERRTDWSRRFAGQAEILEYLRGCVERNGLEPRLDTEVRAAAFEDGRWRLETSGGPVVADVLVAACGQLNRPAIPRLPGLESFAGTMFHSARWDHGHDLAGRKVAVVGTGASAIQFVPRVAARAARLDVYQRSAAWLVPKPDRRHGRLSLRLRSAFPLLQDLDRLVTYLLLESRALGFVRYPALLKTMEYAYRRRLRREVADPELRRKLLPDHPLGCKRALLSDDYLPALQRPNVDLVTDPIAEVRHDGVVTADGTFREADTLILGTGFRASEFLAPMRVTGRDGLTLDKAWADGAEAHLGMTVHGFPNMYVLYGPNTNLGHNSIVYMLESQFRYILGCLQTGGVLEVKKETQNAFNKDLQERMRRTVWNAGCDSWYQTEDGKQVTNWPGFTFAYRRATRRPDLRDFTVEP</sequence>
<protein>
    <submittedName>
        <fullName evidence="1">NAD(P)/FAD-dependent oxidoreductase</fullName>
    </submittedName>
</protein>
<gene>
    <name evidence="1" type="ORF">GCM10009550_13180</name>
</gene>
<proteinExistence type="predicted"/>
<accession>A0ABN1QGK1</accession>
<dbReference type="Gene3D" id="3.50.50.60">
    <property type="entry name" value="FAD/NAD(P)-binding domain"/>
    <property type="match status" value="2"/>
</dbReference>
<dbReference type="Pfam" id="PF13738">
    <property type="entry name" value="Pyr_redox_3"/>
    <property type="match status" value="1"/>
</dbReference>
<evidence type="ECO:0000313" key="1">
    <source>
        <dbReference type="EMBL" id="GAA0942171.1"/>
    </source>
</evidence>
<evidence type="ECO:0000313" key="2">
    <source>
        <dbReference type="Proteomes" id="UP001500665"/>
    </source>
</evidence>
<dbReference type="PANTHER" id="PTHR42877:SF4">
    <property type="entry name" value="FAD_NAD(P)-BINDING DOMAIN-CONTAINING PROTEIN-RELATED"/>
    <property type="match status" value="1"/>
</dbReference>
<dbReference type="EMBL" id="BAAAHH010000003">
    <property type="protein sequence ID" value="GAA0942171.1"/>
    <property type="molecule type" value="Genomic_DNA"/>
</dbReference>
<reference evidence="1 2" key="1">
    <citation type="journal article" date="2019" name="Int. J. Syst. Evol. Microbiol.">
        <title>The Global Catalogue of Microorganisms (GCM) 10K type strain sequencing project: providing services to taxonomists for standard genome sequencing and annotation.</title>
        <authorList>
            <consortium name="The Broad Institute Genomics Platform"/>
            <consortium name="The Broad Institute Genome Sequencing Center for Infectious Disease"/>
            <person name="Wu L."/>
            <person name="Ma J."/>
        </authorList>
    </citation>
    <scope>NUCLEOTIDE SEQUENCE [LARGE SCALE GENOMIC DNA]</scope>
    <source>
        <strain evidence="1 2">JCM 10696</strain>
    </source>
</reference>
<dbReference type="InterPro" id="IPR051209">
    <property type="entry name" value="FAD-bind_Monooxygenase_sf"/>
</dbReference>
<name>A0ABN1QGK1_9ACTN</name>
<dbReference type="Proteomes" id="UP001500665">
    <property type="component" value="Unassembled WGS sequence"/>
</dbReference>
<comment type="caution">
    <text evidence="1">The sequence shown here is derived from an EMBL/GenBank/DDBJ whole genome shotgun (WGS) entry which is preliminary data.</text>
</comment>
<dbReference type="SUPFAM" id="SSF51905">
    <property type="entry name" value="FAD/NAD(P)-binding domain"/>
    <property type="match status" value="1"/>
</dbReference>
<dbReference type="PANTHER" id="PTHR42877">
    <property type="entry name" value="L-ORNITHINE N(5)-MONOOXYGENASE-RELATED"/>
    <property type="match status" value="1"/>
</dbReference>
<keyword evidence="2" id="KW-1185">Reference proteome</keyword>